<evidence type="ECO:0000313" key="3">
    <source>
        <dbReference type="EMBL" id="RAI01094.1"/>
    </source>
</evidence>
<accession>A0A8B2NUE5</accession>
<comment type="caution">
    <text evidence="3">The sequence shown here is derived from an EMBL/GenBank/DDBJ whole genome shotgun (WGS) entry which is preliminary data.</text>
</comment>
<evidence type="ECO:0000313" key="4">
    <source>
        <dbReference type="Proteomes" id="UP000249590"/>
    </source>
</evidence>
<gene>
    <name evidence="3" type="ORF">DLJ53_17920</name>
</gene>
<dbReference type="PANTHER" id="PTHR35861">
    <property type="match status" value="1"/>
</dbReference>
<dbReference type="OrthoDB" id="9767864at2"/>
<organism evidence="3 4">
    <name type="scientific">Acuticoccus sediminis</name>
    <dbReference type="NCBI Taxonomy" id="2184697"/>
    <lineage>
        <taxon>Bacteria</taxon>
        <taxon>Pseudomonadati</taxon>
        <taxon>Pseudomonadota</taxon>
        <taxon>Alphaproteobacteria</taxon>
        <taxon>Hyphomicrobiales</taxon>
        <taxon>Amorphaceae</taxon>
        <taxon>Acuticoccus</taxon>
    </lineage>
</organism>
<reference evidence="3 4" key="1">
    <citation type="submission" date="2018-05" db="EMBL/GenBank/DDBJ databases">
        <title>Acuticoccus sediminis sp. nov., isolated from deep-sea sediment of Indian Ocean.</title>
        <authorList>
            <person name="Liu X."/>
            <person name="Lai Q."/>
            <person name="Du Y."/>
            <person name="Sun F."/>
            <person name="Zhang X."/>
            <person name="Wang S."/>
            <person name="Shao Z."/>
        </authorList>
    </citation>
    <scope>NUCLEOTIDE SEQUENCE [LARGE SCALE GENOMIC DNA]</scope>
    <source>
        <strain evidence="3 4">PTG4-2</strain>
    </source>
</reference>
<comment type="similarity">
    <text evidence="1">Belongs to the myoviridae tail sheath protein family.</text>
</comment>
<protein>
    <submittedName>
        <fullName evidence="3">Phage tail protein</fullName>
    </submittedName>
</protein>
<keyword evidence="4" id="KW-1185">Reference proteome</keyword>
<evidence type="ECO:0000259" key="2">
    <source>
        <dbReference type="Pfam" id="PF17482"/>
    </source>
</evidence>
<dbReference type="PANTHER" id="PTHR35861:SF1">
    <property type="entry name" value="PHAGE TAIL SHEATH PROTEIN"/>
    <property type="match status" value="1"/>
</dbReference>
<sequence>MVSLNYHHGTQVTEAEASAAIPEYNRFGVVGVIGTAEDADASIFPLNQPVLLLAGTVNLATTLGADGTLPWAISTLIAEGTSYMVVVRVSEGADAAATEANVVGSLTALTGCYAFLKAKDLIGYRPRVLIAPTFTSRYINDGLTSLTITAAGSGMTEPPTVAFSGGGTDPGLVLPVATAILGDEGSADEGTVVGFTITKAGENMTEAPVVAFTGGGGSSPTLPTATANVGDAMNPVTIALGIVAHDRSVTARAYVDGPGTTDAEAIAYRGAINNGRIMVIDHPVLQYDEATEQNVARPGSVVFAGVRGRIATEQAVSVPVDNKDVRSIVGLSRTLRYPNQTNYLNENQVSCFLKSEAGGFKTWGSRLAYDDPLWQFDSVRATADLINETIEQTLMKYIGKRMTVDNITFIVEGINAVLRTMVATDNIYAGEVDLPRDLNTSESLASGRLYLDVTFEPVGVIEAILVRAKRNIAYYQLLLDQVEGVLREGPITAAAG</sequence>
<feature type="domain" description="Tail sheath protein C-terminal" evidence="2">
    <location>
        <begin position="370"/>
        <end position="467"/>
    </location>
</feature>
<dbReference type="Proteomes" id="UP000249590">
    <property type="component" value="Unassembled WGS sequence"/>
</dbReference>
<evidence type="ECO:0000256" key="1">
    <source>
        <dbReference type="ARBA" id="ARBA00008005"/>
    </source>
</evidence>
<dbReference type="EMBL" id="QHHQ01000003">
    <property type="protein sequence ID" value="RAI01094.1"/>
    <property type="molecule type" value="Genomic_DNA"/>
</dbReference>
<proteinExistence type="inferred from homology"/>
<dbReference type="RefSeq" id="WP_111347684.1">
    <property type="nucleotide sequence ID" value="NZ_QHHQ01000003.1"/>
</dbReference>
<dbReference type="InterPro" id="IPR020287">
    <property type="entry name" value="Tail_sheath_C"/>
</dbReference>
<dbReference type="Pfam" id="PF17482">
    <property type="entry name" value="Phage_sheath_1C"/>
    <property type="match status" value="1"/>
</dbReference>
<name>A0A8B2NUE5_9HYPH</name>
<dbReference type="InterPro" id="IPR052042">
    <property type="entry name" value="Tail_sheath_structural"/>
</dbReference>
<dbReference type="AlphaFoldDB" id="A0A8B2NUE5"/>